<dbReference type="Proteomes" id="UP001159042">
    <property type="component" value="Unassembled WGS sequence"/>
</dbReference>
<keyword evidence="2" id="KW-1185">Reference proteome</keyword>
<gene>
    <name evidence="1" type="ORF">NQ315_000559</name>
</gene>
<reference evidence="1 2" key="1">
    <citation type="journal article" date="2023" name="Insect Mol. Biol.">
        <title>Genome sequencing provides insights into the evolution of gene families encoding plant cell wall-degrading enzymes in longhorned beetles.</title>
        <authorList>
            <person name="Shin N.R."/>
            <person name="Okamura Y."/>
            <person name="Kirsch R."/>
            <person name="Pauchet Y."/>
        </authorList>
    </citation>
    <scope>NUCLEOTIDE SEQUENCE [LARGE SCALE GENOMIC DNA]</scope>
    <source>
        <strain evidence="1">EAD_L_NR</strain>
    </source>
</reference>
<sequence>MCAHHFDFSFVLSSNNPTSLWYAVSSWNLTSEPSDIFNALGELQGKTRPVGITFTEMITLMDQCKEMEDMTFINRHKEVLKNGTNNVPQVRGILGNNPFSLLSGIIP</sequence>
<evidence type="ECO:0000313" key="2">
    <source>
        <dbReference type="Proteomes" id="UP001159042"/>
    </source>
</evidence>
<organism evidence="1 2">
    <name type="scientific">Exocentrus adspersus</name>
    <dbReference type="NCBI Taxonomy" id="1586481"/>
    <lineage>
        <taxon>Eukaryota</taxon>
        <taxon>Metazoa</taxon>
        <taxon>Ecdysozoa</taxon>
        <taxon>Arthropoda</taxon>
        <taxon>Hexapoda</taxon>
        <taxon>Insecta</taxon>
        <taxon>Pterygota</taxon>
        <taxon>Neoptera</taxon>
        <taxon>Endopterygota</taxon>
        <taxon>Coleoptera</taxon>
        <taxon>Polyphaga</taxon>
        <taxon>Cucujiformia</taxon>
        <taxon>Chrysomeloidea</taxon>
        <taxon>Cerambycidae</taxon>
        <taxon>Lamiinae</taxon>
        <taxon>Acanthocinini</taxon>
        <taxon>Exocentrus</taxon>
    </lineage>
</organism>
<name>A0AAV8VBQ2_9CUCU</name>
<dbReference type="EMBL" id="JANEYG010000183">
    <property type="protein sequence ID" value="KAJ8911524.1"/>
    <property type="molecule type" value="Genomic_DNA"/>
</dbReference>
<evidence type="ECO:0000313" key="1">
    <source>
        <dbReference type="EMBL" id="KAJ8911524.1"/>
    </source>
</evidence>
<dbReference type="AlphaFoldDB" id="A0AAV8VBQ2"/>
<feature type="non-terminal residue" evidence="1">
    <location>
        <position position="107"/>
    </location>
</feature>
<comment type="caution">
    <text evidence="1">The sequence shown here is derived from an EMBL/GenBank/DDBJ whole genome shotgun (WGS) entry which is preliminary data.</text>
</comment>
<accession>A0AAV8VBQ2</accession>
<protein>
    <submittedName>
        <fullName evidence="1">Uncharacterized protein</fullName>
    </submittedName>
</protein>
<proteinExistence type="predicted"/>